<dbReference type="InterPro" id="IPR056024">
    <property type="entry name" value="DUF7605"/>
</dbReference>
<evidence type="ECO:0000259" key="2">
    <source>
        <dbReference type="Pfam" id="PF00350"/>
    </source>
</evidence>
<dbReference type="Proteomes" id="UP000178912">
    <property type="component" value="Unassembled WGS sequence"/>
</dbReference>
<evidence type="ECO:0000259" key="3">
    <source>
        <dbReference type="Pfam" id="PF24564"/>
    </source>
</evidence>
<evidence type="ECO:0008006" key="6">
    <source>
        <dbReference type="Google" id="ProtNLM"/>
    </source>
</evidence>
<accession>A0A1E1K538</accession>
<feature type="compositionally biased region" description="Acidic residues" evidence="1">
    <location>
        <begin position="979"/>
        <end position="989"/>
    </location>
</feature>
<dbReference type="InterPro" id="IPR027417">
    <property type="entry name" value="P-loop_NTPase"/>
</dbReference>
<proteinExistence type="predicted"/>
<feature type="domain" description="Dynamin N-terminal" evidence="2">
    <location>
        <begin position="111"/>
        <end position="354"/>
    </location>
</feature>
<dbReference type="PANTHER" id="PTHR36681">
    <property type="entry name" value="NUCLEAR GTPASE, GERMINAL CENTER-ASSOCIATED, TANDEM DUPLICATE 3"/>
    <property type="match status" value="1"/>
</dbReference>
<dbReference type="SUPFAM" id="SSF52540">
    <property type="entry name" value="P-loop containing nucleoside triphosphate hydrolases"/>
    <property type="match status" value="1"/>
</dbReference>
<dbReference type="PANTHER" id="PTHR36681:SF3">
    <property type="entry name" value="NUCLEAR GTPASE, GERMINAL CENTER-ASSOCIATED, TANDEM DUPLICATE 3"/>
    <property type="match status" value="1"/>
</dbReference>
<evidence type="ECO:0000313" key="4">
    <source>
        <dbReference type="EMBL" id="CZS91694.1"/>
    </source>
</evidence>
<dbReference type="Pfam" id="PF00350">
    <property type="entry name" value="Dynamin_N"/>
    <property type="match status" value="1"/>
</dbReference>
<dbReference type="Gene3D" id="3.40.50.300">
    <property type="entry name" value="P-loop containing nucleotide triphosphate hydrolases"/>
    <property type="match status" value="1"/>
</dbReference>
<dbReference type="AlphaFoldDB" id="A0A1E1K538"/>
<reference evidence="5" key="1">
    <citation type="submission" date="2016-03" db="EMBL/GenBank/DDBJ databases">
        <authorList>
            <person name="Guldener U."/>
        </authorList>
    </citation>
    <scope>NUCLEOTIDE SEQUENCE [LARGE SCALE GENOMIC DNA]</scope>
    <source>
        <strain evidence="5">04CH-RAC-A.6.1</strain>
    </source>
</reference>
<dbReference type="Pfam" id="PF24564">
    <property type="entry name" value="DUF7605"/>
    <property type="match status" value="1"/>
</dbReference>
<gene>
    <name evidence="4" type="ORF">RAG0_02208</name>
</gene>
<dbReference type="EMBL" id="FJUX01000009">
    <property type="protein sequence ID" value="CZS91694.1"/>
    <property type="molecule type" value="Genomic_DNA"/>
</dbReference>
<evidence type="ECO:0000256" key="1">
    <source>
        <dbReference type="SAM" id="MobiDB-lite"/>
    </source>
</evidence>
<dbReference type="OrthoDB" id="3598281at2759"/>
<feature type="domain" description="DUF7605" evidence="3">
    <location>
        <begin position="697"/>
        <end position="867"/>
    </location>
</feature>
<dbReference type="InterPro" id="IPR045063">
    <property type="entry name" value="Dynamin_N"/>
</dbReference>
<organism evidence="4 5">
    <name type="scientific">Rhynchosporium agropyri</name>
    <dbReference type="NCBI Taxonomy" id="914238"/>
    <lineage>
        <taxon>Eukaryota</taxon>
        <taxon>Fungi</taxon>
        <taxon>Dikarya</taxon>
        <taxon>Ascomycota</taxon>
        <taxon>Pezizomycotina</taxon>
        <taxon>Leotiomycetes</taxon>
        <taxon>Helotiales</taxon>
        <taxon>Ploettnerulaceae</taxon>
        <taxon>Rhynchosporium</taxon>
    </lineage>
</organism>
<keyword evidence="5" id="KW-1185">Reference proteome</keyword>
<protein>
    <recommendedName>
        <fullName evidence="6">Nuclear GTPase SLIP-GC</fullName>
    </recommendedName>
</protein>
<name>A0A1E1K538_9HELO</name>
<feature type="region of interest" description="Disordered" evidence="1">
    <location>
        <begin position="959"/>
        <end position="996"/>
    </location>
</feature>
<sequence>MAEATAGIKLEPSSASVSYDEPEPLFCAQLDQNLATETPQPETTIPLWRNILGRDRKQMVFINEEAAEHANRYFMAVKKILREFAHISSTESRLDDIKGIYARRKQCKARIGFLGGTGTGKSSLINALLMERVLPRSEEAASTAVPVEVSYNDSEDPERLYRAYIEGISREEFTNELEGLFADKMFWDQGEGLEAGDVDFEMLQRMNTTFSKIKCLFPKLQTLDDLKKTSAQELLSNPEVSRLLDSKQDIFSADFQNFANSIKRYIEANKGDIETSLKISVWPLVKLVRIRTKAAILKPGIILVDLPGNQDTSAARNAIAEQHKKNLTMSVIVAPAVRASSDKGAYELLSSAERRTMQLDGLYKSDSLFFVVTKIDQLEDYDSYIKDHQNMDRANIDALKTMDDLDTQIDRMQREFRGKSQLQTKLEKDLEKYGKAHDKLTTQVEKILDQLSLAGAKRKRIEDSEDMDLSNATESQKKTLAKLRQLQAIVSETSATVSSGGNDLYRIQSAITAATYNRLRTECYVKAACIENRNQVHRTQILAEFKAGRAMMGKKTSTEKDLRIFSVSSNVFARLNGRNGRDYALQRGFLSRSDTGIPALREALLATTWENRERNARSFNEDAESSLTRMKLWVSDKAMNFKMSCEERKHVESRLGTIVDELETKFSKLHAETSKEIKHLIQTGILAKLAVFSKVAAQQAKGIVTNWALVPWNTHRATNKRHGVWQSGTVSYDWNDELAGNYLELLMVSWTKTIHNKINELQRSYDRHVEATISEFSDVLLASAQEFDPTVDEAIHLLKENVLRLSTVLQNSGADVFAEIITASKNAHRLVQPGVISAWEDVYTQCGDETGTGTWVRNRQAHQNHVKGAGGLPMYKSCGFAIKAELKSACDDMFEKFETNYNDAVGLVKEDLRVMLERHTADLGLSAESVASLKQDMLLLQQALAPVFAELERAWGIEPIPEVADEDEGAPEPEAAAKDEDDNASIDLDELLKDES</sequence>
<evidence type="ECO:0000313" key="5">
    <source>
        <dbReference type="Proteomes" id="UP000178912"/>
    </source>
</evidence>